<evidence type="ECO:0000313" key="3">
    <source>
        <dbReference type="Proteomes" id="UP001626550"/>
    </source>
</evidence>
<dbReference type="EMBL" id="JBJKFK010000729">
    <property type="protein sequence ID" value="KAL3315532.1"/>
    <property type="molecule type" value="Genomic_DNA"/>
</dbReference>
<reference evidence="2 3" key="1">
    <citation type="submission" date="2024-11" db="EMBL/GenBank/DDBJ databases">
        <title>Adaptive evolution of stress response genes in parasites aligns with host niche diversity.</title>
        <authorList>
            <person name="Hahn C."/>
            <person name="Resl P."/>
        </authorList>
    </citation>
    <scope>NUCLEOTIDE SEQUENCE [LARGE SCALE GENOMIC DNA]</scope>
    <source>
        <strain evidence="2">EGGRZ-B1_66</strain>
        <tissue evidence="2">Body</tissue>
    </source>
</reference>
<organism evidence="2 3">
    <name type="scientific">Cichlidogyrus casuarinus</name>
    <dbReference type="NCBI Taxonomy" id="1844966"/>
    <lineage>
        <taxon>Eukaryota</taxon>
        <taxon>Metazoa</taxon>
        <taxon>Spiralia</taxon>
        <taxon>Lophotrochozoa</taxon>
        <taxon>Platyhelminthes</taxon>
        <taxon>Monogenea</taxon>
        <taxon>Monopisthocotylea</taxon>
        <taxon>Dactylogyridea</taxon>
        <taxon>Ancyrocephalidae</taxon>
        <taxon>Cichlidogyrus</taxon>
    </lineage>
</organism>
<keyword evidence="3" id="KW-1185">Reference proteome</keyword>
<protein>
    <recommendedName>
        <fullName evidence="1">ERAP1-like C-terminal domain-containing protein</fullName>
    </recommendedName>
</protein>
<proteinExistence type="predicted"/>
<accession>A0ABD2Q8H8</accession>
<sequence length="112" mass="12905">MITLYENASMADEKVRLLTALGKARTPSLRARALKYAMTDAVRKQDRHVCMMPLLTNGPLARREFWEFVKQNISILPDKLAGHNLIRRIYKNSCIGFAHEEKLKEVDSTKIF</sequence>
<dbReference type="AlphaFoldDB" id="A0ABD2Q8H8"/>
<dbReference type="Gene3D" id="1.25.50.20">
    <property type="match status" value="1"/>
</dbReference>
<comment type="caution">
    <text evidence="2">The sequence shown here is derived from an EMBL/GenBank/DDBJ whole genome shotgun (WGS) entry which is preliminary data.</text>
</comment>
<dbReference type="InterPro" id="IPR024571">
    <property type="entry name" value="ERAP1-like_C_dom"/>
</dbReference>
<evidence type="ECO:0000259" key="1">
    <source>
        <dbReference type="Pfam" id="PF11838"/>
    </source>
</evidence>
<dbReference type="Proteomes" id="UP001626550">
    <property type="component" value="Unassembled WGS sequence"/>
</dbReference>
<feature type="domain" description="ERAP1-like C-terminal" evidence="1">
    <location>
        <begin position="2"/>
        <end position="108"/>
    </location>
</feature>
<gene>
    <name evidence="2" type="ORF">Ciccas_005834</name>
</gene>
<name>A0ABD2Q8H8_9PLAT</name>
<evidence type="ECO:0000313" key="2">
    <source>
        <dbReference type="EMBL" id="KAL3315532.1"/>
    </source>
</evidence>
<dbReference type="Pfam" id="PF11838">
    <property type="entry name" value="ERAP1_C"/>
    <property type="match status" value="1"/>
</dbReference>